<evidence type="ECO:0000256" key="1">
    <source>
        <dbReference type="ARBA" id="ARBA00005437"/>
    </source>
</evidence>
<dbReference type="SUPFAM" id="SSF54518">
    <property type="entry name" value="Tubby C-terminal domain-like"/>
    <property type="match status" value="1"/>
</dbReference>
<name>A0A7J6VAR8_THATH</name>
<protein>
    <submittedName>
        <fullName evidence="2">Lurp-one-related 5-like</fullName>
    </submittedName>
</protein>
<dbReference type="InterPro" id="IPR007612">
    <property type="entry name" value="LOR"/>
</dbReference>
<reference evidence="2 3" key="1">
    <citation type="submission" date="2020-06" db="EMBL/GenBank/DDBJ databases">
        <title>Transcriptomic and genomic resources for Thalictrum thalictroides and T. hernandezii: Facilitating candidate gene discovery in an emerging model plant lineage.</title>
        <authorList>
            <person name="Arias T."/>
            <person name="Riano-Pachon D.M."/>
            <person name="Di Stilio V.S."/>
        </authorList>
    </citation>
    <scope>NUCLEOTIDE SEQUENCE [LARGE SCALE GENOMIC DNA]</scope>
    <source>
        <strain evidence="3">cv. WT478/WT964</strain>
        <tissue evidence="2">Leaves</tissue>
    </source>
</reference>
<accession>A0A7J6VAR8</accession>
<proteinExistence type="inferred from homology"/>
<dbReference type="Pfam" id="PF04525">
    <property type="entry name" value="LOR"/>
    <property type="match status" value="1"/>
</dbReference>
<dbReference type="Proteomes" id="UP000554482">
    <property type="component" value="Unassembled WGS sequence"/>
</dbReference>
<sequence>MSRIYPARNTSSDSDLINEVYCDDIISPRVLTVWNRSSMSFQGTNGFTVFNSEGKLVFRVDNYSKKSRCLMGGIVLMDGAGKAILTLKPQ</sequence>
<feature type="non-terminal residue" evidence="2">
    <location>
        <position position="90"/>
    </location>
</feature>
<comment type="similarity">
    <text evidence="1">Belongs to the LOR family.</text>
</comment>
<dbReference type="OrthoDB" id="680369at2759"/>
<comment type="caution">
    <text evidence="2">The sequence shown here is derived from an EMBL/GenBank/DDBJ whole genome shotgun (WGS) entry which is preliminary data.</text>
</comment>
<dbReference type="EMBL" id="JABWDY010035441">
    <property type="protein sequence ID" value="KAF5181993.1"/>
    <property type="molecule type" value="Genomic_DNA"/>
</dbReference>
<dbReference type="PANTHER" id="PTHR31087:SF95">
    <property type="entry name" value="EXPRESSED PROTEIN"/>
    <property type="match status" value="1"/>
</dbReference>
<dbReference type="AlphaFoldDB" id="A0A7J6VAR8"/>
<dbReference type="InterPro" id="IPR025659">
    <property type="entry name" value="Tubby-like_C"/>
</dbReference>
<evidence type="ECO:0000313" key="3">
    <source>
        <dbReference type="Proteomes" id="UP000554482"/>
    </source>
</evidence>
<dbReference type="InterPro" id="IPR038595">
    <property type="entry name" value="LOR_sf"/>
</dbReference>
<dbReference type="PANTHER" id="PTHR31087">
    <property type="match status" value="1"/>
</dbReference>
<keyword evidence="3" id="KW-1185">Reference proteome</keyword>
<organism evidence="2 3">
    <name type="scientific">Thalictrum thalictroides</name>
    <name type="common">Rue-anemone</name>
    <name type="synonym">Anemone thalictroides</name>
    <dbReference type="NCBI Taxonomy" id="46969"/>
    <lineage>
        <taxon>Eukaryota</taxon>
        <taxon>Viridiplantae</taxon>
        <taxon>Streptophyta</taxon>
        <taxon>Embryophyta</taxon>
        <taxon>Tracheophyta</taxon>
        <taxon>Spermatophyta</taxon>
        <taxon>Magnoliopsida</taxon>
        <taxon>Ranunculales</taxon>
        <taxon>Ranunculaceae</taxon>
        <taxon>Thalictroideae</taxon>
        <taxon>Thalictrum</taxon>
    </lineage>
</organism>
<dbReference type="Gene3D" id="2.40.160.200">
    <property type="entry name" value="LURP1-related"/>
    <property type="match status" value="1"/>
</dbReference>
<evidence type="ECO:0000313" key="2">
    <source>
        <dbReference type="EMBL" id="KAF5181993.1"/>
    </source>
</evidence>
<gene>
    <name evidence="2" type="ORF">FRX31_028422</name>
</gene>